<organism evidence="4 6">
    <name type="scientific">Butyricimonas virosa</name>
    <dbReference type="NCBI Taxonomy" id="544645"/>
    <lineage>
        <taxon>Bacteria</taxon>
        <taxon>Pseudomonadati</taxon>
        <taxon>Bacteroidota</taxon>
        <taxon>Bacteroidia</taxon>
        <taxon>Bacteroidales</taxon>
        <taxon>Odoribacteraceae</taxon>
        <taxon>Butyricimonas</taxon>
    </lineage>
</organism>
<dbReference type="STRING" id="1121130.GCA_000519105_00555"/>
<dbReference type="Pfam" id="PF01066">
    <property type="entry name" value="CDP-OH_P_transf"/>
    <property type="match status" value="1"/>
</dbReference>
<dbReference type="GeneID" id="93099288"/>
<dbReference type="EMBL" id="QRPV01000003">
    <property type="protein sequence ID" value="RHM46165.1"/>
    <property type="molecule type" value="Genomic_DNA"/>
</dbReference>
<evidence type="ECO:0000313" key="6">
    <source>
        <dbReference type="Proteomes" id="UP000286038"/>
    </source>
</evidence>
<keyword evidence="1" id="KW-0812">Transmembrane</keyword>
<gene>
    <name evidence="3" type="ORF">DWW18_01760</name>
    <name evidence="4" type="ORF">DWZ68_04190</name>
    <name evidence="2" type="ORF">I6J59_09200</name>
</gene>
<dbReference type="GO" id="GO:0008654">
    <property type="term" value="P:phospholipid biosynthetic process"/>
    <property type="evidence" value="ECO:0007669"/>
    <property type="project" value="InterPro"/>
</dbReference>
<accession>A0A415QP33</accession>
<sequence>MNLSYKEIRTYSPMGRWNSRSVADWLCMPLSPFFSTKFVKWQLRPNTITLFMIFFGIVGSLFFALPKWEFKVLGIICYYLWYIMDCSDGEVARITKQFSTYGRDMDYWAHLTCHPLMNLALWYSYWQLDRYHEWLLAFIFIVFISMEFQHRALLTFQAYHRKETGTESVDNPSVLRYIFRQMYQYPNFILLFPFVFLLEYLTEFPTFYLLAGWCLFFVVGVGQALLRMIAFCYKG</sequence>
<evidence type="ECO:0000313" key="7">
    <source>
        <dbReference type="Proteomes" id="UP000654720"/>
    </source>
</evidence>
<evidence type="ECO:0000313" key="5">
    <source>
        <dbReference type="Proteomes" id="UP000283589"/>
    </source>
</evidence>
<evidence type="ECO:0000313" key="2">
    <source>
        <dbReference type="EMBL" id="QRO51743.1"/>
    </source>
</evidence>
<dbReference type="GO" id="GO:0016780">
    <property type="term" value="F:phosphotransferase activity, for other substituted phosphate groups"/>
    <property type="evidence" value="ECO:0007669"/>
    <property type="project" value="InterPro"/>
</dbReference>
<keyword evidence="1" id="KW-0472">Membrane</keyword>
<protein>
    <submittedName>
        <fullName evidence="4">CDP-alcohol phosphatidyltransferase family protein</fullName>
    </submittedName>
</protein>
<feature type="transmembrane region" description="Helical" evidence="1">
    <location>
        <begin position="47"/>
        <end position="64"/>
    </location>
</feature>
<dbReference type="Proteomes" id="UP000286038">
    <property type="component" value="Unassembled WGS sequence"/>
</dbReference>
<dbReference type="RefSeq" id="WP_051465635.1">
    <property type="nucleotide sequence ID" value="NZ_CABJDM010000003.1"/>
</dbReference>
<dbReference type="Gene3D" id="1.20.120.1760">
    <property type="match status" value="1"/>
</dbReference>
<dbReference type="Proteomes" id="UP000654720">
    <property type="component" value="Chromosome"/>
</dbReference>
<proteinExistence type="predicted"/>
<reference evidence="2 7" key="2">
    <citation type="submission" date="2021-02" db="EMBL/GenBank/DDBJ databases">
        <title>FDA dAtabase for Regulatory Grade micrObial Sequences (FDA-ARGOS): Supporting development and validation of Infectious Disease Dx tests.</title>
        <authorList>
            <person name="Carlson P."/>
            <person name="Fischbach M."/>
            <person name="Hastie J."/>
            <person name="Bilen M."/>
            <person name="Cheng A."/>
            <person name="Tallon L."/>
            <person name="Sadzewicz L."/>
            <person name="Zhao X."/>
            <person name="Boylan J."/>
            <person name="Ott S."/>
            <person name="Bowen H."/>
            <person name="Vavikolanu K."/>
            <person name="Mehta A."/>
            <person name="Aluvathingal J."/>
            <person name="Nadendla S."/>
            <person name="Yan Y."/>
            <person name="Sichtig H."/>
        </authorList>
    </citation>
    <scope>NUCLEOTIDE SEQUENCE [LARGE SCALE GENOMIC DNA]</scope>
    <source>
        <strain evidence="2 7">FDAARGOS_1229</strain>
    </source>
</reference>
<dbReference type="Proteomes" id="UP000283589">
    <property type="component" value="Unassembled WGS sequence"/>
</dbReference>
<name>A0A415QP33_9BACT</name>
<dbReference type="InterPro" id="IPR043130">
    <property type="entry name" value="CDP-OH_PTrfase_TM_dom"/>
</dbReference>
<evidence type="ECO:0000256" key="1">
    <source>
        <dbReference type="SAM" id="Phobius"/>
    </source>
</evidence>
<keyword evidence="4" id="KW-0808">Transferase</keyword>
<keyword evidence="7" id="KW-1185">Reference proteome</keyword>
<evidence type="ECO:0000313" key="4">
    <source>
        <dbReference type="EMBL" id="RHM46165.1"/>
    </source>
</evidence>
<feature type="transmembrane region" description="Helical" evidence="1">
    <location>
        <begin position="131"/>
        <end position="148"/>
    </location>
</feature>
<evidence type="ECO:0000313" key="3">
    <source>
        <dbReference type="EMBL" id="RGV36931.1"/>
    </source>
</evidence>
<dbReference type="AlphaFoldDB" id="A0A415QP33"/>
<dbReference type="EMBL" id="QRZA01000001">
    <property type="protein sequence ID" value="RGV36931.1"/>
    <property type="molecule type" value="Genomic_DNA"/>
</dbReference>
<reference evidence="5 6" key="1">
    <citation type="submission" date="2018-08" db="EMBL/GenBank/DDBJ databases">
        <title>A genome reference for cultivated species of the human gut microbiota.</title>
        <authorList>
            <person name="Zou Y."/>
            <person name="Xue W."/>
            <person name="Luo G."/>
        </authorList>
    </citation>
    <scope>NUCLEOTIDE SEQUENCE [LARGE SCALE GENOMIC DNA]</scope>
    <source>
        <strain evidence="3 5">AF14-49</strain>
        <strain evidence="4 6">AF34-33</strain>
    </source>
</reference>
<feature type="transmembrane region" description="Helical" evidence="1">
    <location>
        <begin position="207"/>
        <end position="226"/>
    </location>
</feature>
<dbReference type="GO" id="GO:0016020">
    <property type="term" value="C:membrane"/>
    <property type="evidence" value="ECO:0007669"/>
    <property type="project" value="InterPro"/>
</dbReference>
<dbReference type="InterPro" id="IPR000462">
    <property type="entry name" value="CDP-OH_P_trans"/>
</dbReference>
<dbReference type="EMBL" id="CP069450">
    <property type="protein sequence ID" value="QRO51743.1"/>
    <property type="molecule type" value="Genomic_DNA"/>
</dbReference>
<keyword evidence="1" id="KW-1133">Transmembrane helix</keyword>
<feature type="transmembrane region" description="Helical" evidence="1">
    <location>
        <begin position="185"/>
        <end position="201"/>
    </location>
</feature>